<organism evidence="2 3">
    <name type="scientific">Cytobacillus oceanisediminis</name>
    <dbReference type="NCBI Taxonomy" id="665099"/>
    <lineage>
        <taxon>Bacteria</taxon>
        <taxon>Bacillati</taxon>
        <taxon>Bacillota</taxon>
        <taxon>Bacilli</taxon>
        <taxon>Bacillales</taxon>
        <taxon>Bacillaceae</taxon>
        <taxon>Cytobacillus</taxon>
    </lineage>
</organism>
<dbReference type="Proteomes" id="UP000247150">
    <property type="component" value="Unassembled WGS sequence"/>
</dbReference>
<dbReference type="RefSeq" id="WP_110064836.1">
    <property type="nucleotide sequence ID" value="NZ_QGTW01000005.1"/>
</dbReference>
<dbReference type="SUPFAM" id="SSF75304">
    <property type="entry name" value="Amidase signature (AS) enzymes"/>
    <property type="match status" value="1"/>
</dbReference>
<accession>A0A2V2ZWE4</accession>
<name>A0A2V2ZWE4_9BACI</name>
<dbReference type="Gene3D" id="3.90.1300.10">
    <property type="entry name" value="Amidase signature (AS) domain"/>
    <property type="match status" value="1"/>
</dbReference>
<evidence type="ECO:0000259" key="1">
    <source>
        <dbReference type="Pfam" id="PF01425"/>
    </source>
</evidence>
<dbReference type="EMBL" id="QGTW01000005">
    <property type="protein sequence ID" value="PWW28788.1"/>
    <property type="molecule type" value="Genomic_DNA"/>
</dbReference>
<dbReference type="AlphaFoldDB" id="A0A2V2ZWE4"/>
<dbReference type="Pfam" id="PF01425">
    <property type="entry name" value="Amidase"/>
    <property type="match status" value="1"/>
</dbReference>
<comment type="caution">
    <text evidence="2">The sequence shown here is derived from an EMBL/GenBank/DDBJ whole genome shotgun (WGS) entry which is preliminary data.</text>
</comment>
<dbReference type="PANTHER" id="PTHR42678:SF34">
    <property type="entry name" value="OS04G0183300 PROTEIN"/>
    <property type="match status" value="1"/>
</dbReference>
<sequence>MENPRLKIFHDEILLEATIDELQERMESGEVTSKELVLLYMQRIGQMDRQGSAINSVLEINPDALHIAAALDAERKKQGPRSALHGIPVLLKDNIDTGDKMHTSAGSLALKDHCAQKDSFVAAQLRKAGAVILGKTNMTEWANFMTEGMPNGYSSRGGQTLNPYGPGKFDAGGSSAGSGAAVAANFAAAAIGTETSGSILSPASQNSLVGLKPTVGLVSRTGIIPIAHSQDTAGPMARTVKDAAILLSVLAVYDENDPITLTNLDLQNRDFTGYLDQDGLKGARIGIARETYFEYLSKEKLLVMNEAVAQLKMLGAEVVEEVVIPSAKAEWSYDVLTYEFKADLNAYLRTVAPHLNIRSLADVIDFNEKNSEKTLKYGQTILKESEETSGDLTEKAYISSLEKDIYLSTEQGIDHVMKEHNLDAIVFPNNFGASIPAKAGYPSITVPAGYTPEGEPVGITFTGLAYSEPSLIKLAYAYEQATKKRKEKPRSSEFVVSIKKE</sequence>
<dbReference type="NCBIfam" id="NF006006">
    <property type="entry name" value="PRK08137.1"/>
    <property type="match status" value="1"/>
</dbReference>
<evidence type="ECO:0000313" key="3">
    <source>
        <dbReference type="Proteomes" id="UP000247150"/>
    </source>
</evidence>
<dbReference type="PANTHER" id="PTHR42678">
    <property type="entry name" value="AMIDASE"/>
    <property type="match status" value="1"/>
</dbReference>
<dbReference type="InterPro" id="IPR023631">
    <property type="entry name" value="Amidase_dom"/>
</dbReference>
<dbReference type="OrthoDB" id="9811471at2"/>
<proteinExistence type="predicted"/>
<protein>
    <submittedName>
        <fullName evidence="2">Amidase</fullName>
    </submittedName>
</protein>
<dbReference type="NCBIfam" id="NF005300">
    <property type="entry name" value="PRK06828.1"/>
    <property type="match status" value="1"/>
</dbReference>
<gene>
    <name evidence="2" type="ORF">DFO73_10523</name>
</gene>
<dbReference type="InterPro" id="IPR036928">
    <property type="entry name" value="AS_sf"/>
</dbReference>
<feature type="domain" description="Amidase" evidence="1">
    <location>
        <begin position="35"/>
        <end position="471"/>
    </location>
</feature>
<evidence type="ECO:0000313" key="2">
    <source>
        <dbReference type="EMBL" id="PWW28788.1"/>
    </source>
</evidence>
<reference evidence="2 3" key="1">
    <citation type="submission" date="2018-05" db="EMBL/GenBank/DDBJ databases">
        <title>Freshwater and sediment microbial communities from various areas in North America, analyzing microbe dynamics in response to fracking.</title>
        <authorList>
            <person name="Lamendella R."/>
        </authorList>
    </citation>
    <scope>NUCLEOTIDE SEQUENCE [LARGE SCALE GENOMIC DNA]</scope>
    <source>
        <strain evidence="2 3">15_TX</strain>
    </source>
</reference>